<dbReference type="EMBL" id="LQPN01000008">
    <property type="protein sequence ID" value="ORW53241.1"/>
    <property type="molecule type" value="Genomic_DNA"/>
</dbReference>
<dbReference type="PANTHER" id="PTHR35794:SF2">
    <property type="entry name" value="CELL DIVISION PROTEIN DIVIVA"/>
    <property type="match status" value="1"/>
</dbReference>
<evidence type="ECO:0000256" key="6">
    <source>
        <dbReference type="ARBA" id="ARBA00022960"/>
    </source>
</evidence>
<dbReference type="AlphaFoldDB" id="A0A1X2APE5"/>
<keyword evidence="7" id="KW-0175">Coiled coil</keyword>
<evidence type="ECO:0000313" key="12">
    <source>
        <dbReference type="Proteomes" id="UP000193285"/>
    </source>
</evidence>
<dbReference type="GO" id="GO:0051301">
    <property type="term" value="P:cell division"/>
    <property type="evidence" value="ECO:0007669"/>
    <property type="project" value="UniProtKB-KW"/>
</dbReference>
<name>A0A1X2APE5_9MYCO</name>
<evidence type="ECO:0000256" key="3">
    <source>
        <dbReference type="ARBA" id="ARBA00018787"/>
    </source>
</evidence>
<gene>
    <name evidence="11" type="ORF">AWB90_02025</name>
</gene>
<accession>A0A1X2APE5</accession>
<protein>
    <recommendedName>
        <fullName evidence="3">Cell wall synthesis protein Wag31</fullName>
    </recommendedName>
    <alternativeName>
        <fullName evidence="9">Antigen 84</fullName>
    </alternativeName>
</protein>
<dbReference type="GO" id="GO:0005737">
    <property type="term" value="C:cytoplasm"/>
    <property type="evidence" value="ECO:0007669"/>
    <property type="project" value="UniProtKB-SubCell"/>
</dbReference>
<keyword evidence="8" id="KW-0131">Cell cycle</keyword>
<evidence type="ECO:0000256" key="5">
    <source>
        <dbReference type="ARBA" id="ARBA00022618"/>
    </source>
</evidence>
<organism evidence="11 12">
    <name type="scientific">Mycobacterium paraense</name>
    <dbReference type="NCBI Taxonomy" id="767916"/>
    <lineage>
        <taxon>Bacteria</taxon>
        <taxon>Bacillati</taxon>
        <taxon>Actinomycetota</taxon>
        <taxon>Actinomycetes</taxon>
        <taxon>Mycobacteriales</taxon>
        <taxon>Mycobacteriaceae</taxon>
        <taxon>Mycobacterium</taxon>
        <taxon>Mycobacterium simiae complex</taxon>
    </lineage>
</organism>
<dbReference type="InterPro" id="IPR019933">
    <property type="entry name" value="DivIVA_domain"/>
</dbReference>
<evidence type="ECO:0000256" key="2">
    <source>
        <dbReference type="ARBA" id="ARBA00009008"/>
    </source>
</evidence>
<evidence type="ECO:0000256" key="4">
    <source>
        <dbReference type="ARBA" id="ARBA00022490"/>
    </source>
</evidence>
<keyword evidence="4" id="KW-0963">Cytoplasm</keyword>
<evidence type="ECO:0000256" key="1">
    <source>
        <dbReference type="ARBA" id="ARBA00004496"/>
    </source>
</evidence>
<evidence type="ECO:0000256" key="8">
    <source>
        <dbReference type="ARBA" id="ARBA00023306"/>
    </source>
</evidence>
<dbReference type="NCBIfam" id="TIGR03544">
    <property type="entry name" value="DivI1A_domain"/>
    <property type="match status" value="2"/>
</dbReference>
<sequence>MDPEQVRKVAFGPPPTGKRGYNEDQVDAFLDWLEATLRDPGRGAPTSEQIRDVTFSKPPIGKRGYHRDEVDAFLDLVARQVAGPGGSPSEPAPGGRPPTRYTMKIQPNLFLFWTPQWHDWRWDDTSGGSGDGVLDVVLEFLFDLLWNWFLWRVWAAVAGLLEGCVAVALSPISLLTSLLGARRHRLIAVPNDGTDALLLSQGSWYAVRRARAEARDQIAAGDGVLTL</sequence>
<keyword evidence="5" id="KW-0132">Cell division</keyword>
<dbReference type="Gene3D" id="6.10.250.660">
    <property type="match status" value="2"/>
</dbReference>
<dbReference type="Proteomes" id="UP000193285">
    <property type="component" value="Unassembled WGS sequence"/>
</dbReference>
<keyword evidence="6" id="KW-0133">Cell shape</keyword>
<comment type="subcellular location">
    <subcellularLocation>
        <location evidence="1">Cytoplasm</location>
    </subcellularLocation>
</comment>
<evidence type="ECO:0000256" key="9">
    <source>
        <dbReference type="ARBA" id="ARBA00031737"/>
    </source>
</evidence>
<dbReference type="PANTHER" id="PTHR35794">
    <property type="entry name" value="CELL DIVISION PROTEIN DIVIVA"/>
    <property type="match status" value="1"/>
</dbReference>
<evidence type="ECO:0000256" key="7">
    <source>
        <dbReference type="ARBA" id="ARBA00023054"/>
    </source>
</evidence>
<proteinExistence type="inferred from homology"/>
<reference evidence="11 12" key="1">
    <citation type="journal article" date="2015" name="Emerg. Microbes Infect.">
        <title>Characterization of 17 strains belonging to the Mycobacterium simiae complex and description of Mycobacterium paraense sp. nov.</title>
        <authorList>
            <person name="Fusco da Costa A.R."/>
            <person name="Fedrizzi T."/>
            <person name="Lopes M.L."/>
            <person name="Pecorari M."/>
            <person name="Oliveira da Costa W.L."/>
            <person name="Giacobazzi E."/>
            <person name="da Costa Bahia J.R."/>
            <person name="De Sanctis V."/>
            <person name="Batista Lima K.V."/>
            <person name="Bertorelli R."/>
            <person name="Grottola A."/>
            <person name="Fabio A."/>
            <person name="Mariottini A."/>
            <person name="Ferretti P."/>
            <person name="Di Leva F."/>
            <person name="Fregni Serpini G."/>
            <person name="Tagliazucchi S."/>
            <person name="Rumpianesi F."/>
            <person name="Jousson O."/>
            <person name="Segata N."/>
            <person name="Tortoli E."/>
        </authorList>
    </citation>
    <scope>NUCLEOTIDE SEQUENCE [LARGE SCALE GENOMIC DNA]</scope>
    <source>
        <strain evidence="11 12">IEC33</strain>
    </source>
</reference>
<comment type="caution">
    <text evidence="11">The sequence shown here is derived from an EMBL/GenBank/DDBJ whole genome shotgun (WGS) entry which is preliminary data.</text>
</comment>
<feature type="region of interest" description="Disordered" evidence="10">
    <location>
        <begin position="1"/>
        <end position="22"/>
    </location>
</feature>
<evidence type="ECO:0000313" key="11">
    <source>
        <dbReference type="EMBL" id="ORW53241.1"/>
    </source>
</evidence>
<evidence type="ECO:0000256" key="10">
    <source>
        <dbReference type="SAM" id="MobiDB-lite"/>
    </source>
</evidence>
<dbReference type="InterPro" id="IPR007793">
    <property type="entry name" value="DivIVA_fam"/>
</dbReference>
<comment type="similarity">
    <text evidence="2">Belongs to the DivIVA family.</text>
</comment>
<dbReference type="GO" id="GO:0008360">
    <property type="term" value="P:regulation of cell shape"/>
    <property type="evidence" value="ECO:0007669"/>
    <property type="project" value="UniProtKB-KW"/>
</dbReference>